<comment type="caution">
    <text evidence="1">The sequence shown here is derived from an EMBL/GenBank/DDBJ whole genome shotgun (WGS) entry which is preliminary data.</text>
</comment>
<evidence type="ECO:0000313" key="1">
    <source>
        <dbReference type="EMBL" id="PWD68522.1"/>
    </source>
</evidence>
<reference evidence="1 2" key="1">
    <citation type="submission" date="2018-05" db="EMBL/GenBank/DDBJ databases">
        <title>Genomic diversity of pathogens causing Blackleg of Potato in Pakistan.</title>
        <authorList>
            <person name="Sarfraz S."/>
            <person name="Riaz K."/>
            <person name="Oulghazi S."/>
            <person name="Cigna J."/>
            <person name="Sahi S.T."/>
            <person name="Khan S.H."/>
            <person name="Hameed A."/>
            <person name="Faure D."/>
        </authorList>
    </citation>
    <scope>NUCLEOTIDE SEQUENCE [LARGE SCALE GENOMIC DNA]</scope>
    <source>
        <strain evidence="1 2">SS70</strain>
    </source>
</reference>
<dbReference type="EMBL" id="QESZ01000047">
    <property type="protein sequence ID" value="PWD68522.1"/>
    <property type="molecule type" value="Genomic_DNA"/>
</dbReference>
<proteinExistence type="predicted"/>
<accession>A0AAX1C0D8</accession>
<name>A0AAX1C0D8_9GAMM</name>
<dbReference type="Proteomes" id="UP000245055">
    <property type="component" value="Unassembled WGS sequence"/>
</dbReference>
<organism evidence="1 2">
    <name type="scientific">Dickeya dianthicola</name>
    <dbReference type="NCBI Taxonomy" id="204039"/>
    <lineage>
        <taxon>Bacteria</taxon>
        <taxon>Pseudomonadati</taxon>
        <taxon>Pseudomonadota</taxon>
        <taxon>Gammaproteobacteria</taxon>
        <taxon>Enterobacterales</taxon>
        <taxon>Pectobacteriaceae</taxon>
        <taxon>Dickeya</taxon>
    </lineage>
</organism>
<dbReference type="AlphaFoldDB" id="A0AAX1C0D8"/>
<sequence>QAERFFIDGNMILNLPDFVNFVFTTKTLPSASLISPIKVQKRELETFTVSPDIAASAAPVKRALDFSEEDSVPQIDF</sequence>
<protein>
    <submittedName>
        <fullName evidence="1">MFS transporter</fullName>
    </submittedName>
</protein>
<evidence type="ECO:0000313" key="2">
    <source>
        <dbReference type="Proteomes" id="UP000245055"/>
    </source>
</evidence>
<feature type="non-terminal residue" evidence="1">
    <location>
        <position position="1"/>
    </location>
</feature>
<gene>
    <name evidence="1" type="ORF">DF213_21705</name>
</gene>